<dbReference type="EMBL" id="OB795456">
    <property type="protein sequence ID" value="CAD7432276.1"/>
    <property type="molecule type" value="Genomic_DNA"/>
</dbReference>
<evidence type="ECO:0000256" key="1">
    <source>
        <dbReference type="SAM" id="MobiDB-lite"/>
    </source>
</evidence>
<feature type="region of interest" description="Disordered" evidence="1">
    <location>
        <begin position="104"/>
        <end position="124"/>
    </location>
</feature>
<dbReference type="AlphaFoldDB" id="A0A7R9EEW8"/>
<gene>
    <name evidence="2" type="ORF">TMSB3V08_LOCUS8987</name>
</gene>
<feature type="compositionally biased region" description="Polar residues" evidence="1">
    <location>
        <begin position="59"/>
        <end position="70"/>
    </location>
</feature>
<organism evidence="2">
    <name type="scientific">Timema monikensis</name>
    <dbReference type="NCBI Taxonomy" id="170555"/>
    <lineage>
        <taxon>Eukaryota</taxon>
        <taxon>Metazoa</taxon>
        <taxon>Ecdysozoa</taxon>
        <taxon>Arthropoda</taxon>
        <taxon>Hexapoda</taxon>
        <taxon>Insecta</taxon>
        <taxon>Pterygota</taxon>
        <taxon>Neoptera</taxon>
        <taxon>Polyneoptera</taxon>
        <taxon>Phasmatodea</taxon>
        <taxon>Timematodea</taxon>
        <taxon>Timematoidea</taxon>
        <taxon>Timematidae</taxon>
        <taxon>Timema</taxon>
    </lineage>
</organism>
<feature type="region of interest" description="Disordered" evidence="1">
    <location>
        <begin position="52"/>
        <end position="74"/>
    </location>
</feature>
<accession>A0A7R9EEW8</accession>
<sequence>MGDIGTFGSLSATSTADSLSSSFLCSAANEANSVIPPPYSCSLDELQATPGHPPFLSIPHSQPSLPSRSPSCEMPLSASLPRHNGSLHLNQSYVSGTAMSTTGSDVSSLAGVGTPGSPPRATSPTQEIRELLDKIQQLPLEETPHDLSGDCGVPTGFIVKSKWHRGNDTEKSCGSSQHCNDLFVLRLGCAWCKQMESCTPTTVLSLVTRMCLYHPMTSV</sequence>
<proteinExistence type="predicted"/>
<evidence type="ECO:0000313" key="2">
    <source>
        <dbReference type="EMBL" id="CAD7432276.1"/>
    </source>
</evidence>
<name>A0A7R9EEW8_9NEOP</name>
<protein>
    <submittedName>
        <fullName evidence="2">Uncharacterized protein</fullName>
    </submittedName>
</protein>
<reference evidence="2" key="1">
    <citation type="submission" date="2020-11" db="EMBL/GenBank/DDBJ databases">
        <authorList>
            <person name="Tran Van P."/>
        </authorList>
    </citation>
    <scope>NUCLEOTIDE SEQUENCE</scope>
</reference>